<feature type="domain" description="N-acetyltransferase" evidence="2">
    <location>
        <begin position="1"/>
        <end position="159"/>
    </location>
</feature>
<comment type="caution">
    <text evidence="3">The sequence shown here is derived from an EMBL/GenBank/DDBJ whole genome shotgun (WGS) entry which is preliminary data.</text>
</comment>
<dbReference type="InterPro" id="IPR000182">
    <property type="entry name" value="GNAT_dom"/>
</dbReference>
<evidence type="ECO:0000313" key="3">
    <source>
        <dbReference type="EMBL" id="MBM7642538.1"/>
    </source>
</evidence>
<keyword evidence="4" id="KW-1185">Reference proteome</keyword>
<evidence type="ECO:0000313" key="4">
    <source>
        <dbReference type="Proteomes" id="UP000697472"/>
    </source>
</evidence>
<gene>
    <name evidence="3" type="ORF">JOC28_000835</name>
</gene>
<keyword evidence="1" id="KW-0808">Transferase</keyword>
<dbReference type="InterPro" id="IPR050769">
    <property type="entry name" value="NAT_camello-type"/>
</dbReference>
<dbReference type="RefSeq" id="WP_205009381.1">
    <property type="nucleotide sequence ID" value="NZ_JAFBEH010000013.1"/>
</dbReference>
<evidence type="ECO:0000256" key="1">
    <source>
        <dbReference type="ARBA" id="ARBA00022679"/>
    </source>
</evidence>
<dbReference type="Proteomes" id="UP000697472">
    <property type="component" value="Unassembled WGS sequence"/>
</dbReference>
<protein>
    <submittedName>
        <fullName evidence="3">N-acetylglutamate synthase-like GNAT family acetyltransferase</fullName>
    </submittedName>
</protein>
<dbReference type="PANTHER" id="PTHR13947">
    <property type="entry name" value="GNAT FAMILY N-ACETYLTRANSFERASE"/>
    <property type="match status" value="1"/>
</dbReference>
<dbReference type="Gene3D" id="3.40.630.30">
    <property type="match status" value="1"/>
</dbReference>
<dbReference type="PROSITE" id="PS51186">
    <property type="entry name" value="GNAT"/>
    <property type="match status" value="1"/>
</dbReference>
<dbReference type="Pfam" id="PF00583">
    <property type="entry name" value="Acetyltransf_1"/>
    <property type="match status" value="1"/>
</dbReference>
<dbReference type="CDD" id="cd04301">
    <property type="entry name" value="NAT_SF"/>
    <property type="match status" value="1"/>
</dbReference>
<dbReference type="PANTHER" id="PTHR13947:SF37">
    <property type="entry name" value="LD18367P"/>
    <property type="match status" value="1"/>
</dbReference>
<evidence type="ECO:0000259" key="2">
    <source>
        <dbReference type="PROSITE" id="PS51186"/>
    </source>
</evidence>
<organism evidence="3 4">
    <name type="scientific">Streptococcus loxodontisalivarius</name>
    <dbReference type="NCBI Taxonomy" id="1349415"/>
    <lineage>
        <taxon>Bacteria</taxon>
        <taxon>Bacillati</taxon>
        <taxon>Bacillota</taxon>
        <taxon>Bacilli</taxon>
        <taxon>Lactobacillales</taxon>
        <taxon>Streptococcaceae</taxon>
        <taxon>Streptococcus</taxon>
    </lineage>
</organism>
<proteinExistence type="predicted"/>
<sequence>MRIEIFDKSDNQEVADLVLHIQRQEFGIVIADGEQTDLQDLEATYQKTGGQFWVAKNDVNQIIGCIGLLSLKNSSAALKKMFVAADYRQLGVGRALIDKLLDYCRQTGIESVYLGTVDRFQAAQRFYQTIGFKLVEKEDLPEDFPFLEVDNRNYLYRLD</sequence>
<dbReference type="InterPro" id="IPR016181">
    <property type="entry name" value="Acyl_CoA_acyltransferase"/>
</dbReference>
<dbReference type="SUPFAM" id="SSF55729">
    <property type="entry name" value="Acyl-CoA N-acyltransferases (Nat)"/>
    <property type="match status" value="1"/>
</dbReference>
<name>A0ABS2PR68_9STRE</name>
<dbReference type="EMBL" id="JAFBEH010000013">
    <property type="protein sequence ID" value="MBM7642538.1"/>
    <property type="molecule type" value="Genomic_DNA"/>
</dbReference>
<accession>A0ABS2PR68</accession>
<reference evidence="3 4" key="1">
    <citation type="submission" date="2021-01" db="EMBL/GenBank/DDBJ databases">
        <title>Genomic Encyclopedia of Type Strains, Phase IV (KMG-IV): sequencing the most valuable type-strain genomes for metagenomic binning, comparative biology and taxonomic classification.</title>
        <authorList>
            <person name="Goeker M."/>
        </authorList>
    </citation>
    <scope>NUCLEOTIDE SEQUENCE [LARGE SCALE GENOMIC DNA]</scope>
    <source>
        <strain evidence="3 4">DSM 27382</strain>
    </source>
</reference>